<name>A0A8S1TBI1_PAROT</name>
<dbReference type="Proteomes" id="UP000683925">
    <property type="component" value="Unassembled WGS sequence"/>
</dbReference>
<dbReference type="AlphaFoldDB" id="A0A8S1TBI1"/>
<accession>A0A8S1TBI1</accession>
<proteinExistence type="predicted"/>
<dbReference type="EMBL" id="CAJJDP010000021">
    <property type="protein sequence ID" value="CAD8148616.1"/>
    <property type="molecule type" value="Genomic_DNA"/>
</dbReference>
<gene>
    <name evidence="2" type="ORF">POCTA_138.1.T0210212</name>
</gene>
<organism evidence="2 3">
    <name type="scientific">Paramecium octaurelia</name>
    <dbReference type="NCBI Taxonomy" id="43137"/>
    <lineage>
        <taxon>Eukaryota</taxon>
        <taxon>Sar</taxon>
        <taxon>Alveolata</taxon>
        <taxon>Ciliophora</taxon>
        <taxon>Intramacronucleata</taxon>
        <taxon>Oligohymenophorea</taxon>
        <taxon>Peniculida</taxon>
        <taxon>Parameciidae</taxon>
        <taxon>Paramecium</taxon>
    </lineage>
</organism>
<evidence type="ECO:0000256" key="1">
    <source>
        <dbReference type="SAM" id="Coils"/>
    </source>
</evidence>
<evidence type="ECO:0000313" key="3">
    <source>
        <dbReference type="Proteomes" id="UP000683925"/>
    </source>
</evidence>
<evidence type="ECO:0000313" key="2">
    <source>
        <dbReference type="EMBL" id="CAD8148616.1"/>
    </source>
</evidence>
<keyword evidence="1" id="KW-0175">Coiled coil</keyword>
<keyword evidence="3" id="KW-1185">Reference proteome</keyword>
<sequence length="230" mass="27402">MYSHQKQLIDINSLIQTIENQFRKNEEMFQTISLQIPCDIERIDAQLFIQEMRISLKQPKSNVEILMKKCQSMIDKLLDEEFNLDRLMSKLRSKKRRNNKASTGNVLQQIDENTLKEIQTISKCQVAIKNEEKKVIEKQEKQEKETTKRNTEVDPFEKLVNINMQIEQCLELLSNQTKMENQSDVEVKINNLEEQIYKLTENRVYNDENVEVYIVQKTNKKRMPNLQINY</sequence>
<reference evidence="2" key="1">
    <citation type="submission" date="2021-01" db="EMBL/GenBank/DDBJ databases">
        <authorList>
            <consortium name="Genoscope - CEA"/>
            <person name="William W."/>
        </authorList>
    </citation>
    <scope>NUCLEOTIDE SEQUENCE</scope>
</reference>
<comment type="caution">
    <text evidence="2">The sequence shown here is derived from an EMBL/GenBank/DDBJ whole genome shotgun (WGS) entry which is preliminary data.</text>
</comment>
<protein>
    <submittedName>
        <fullName evidence="2">Uncharacterized protein</fullName>
    </submittedName>
</protein>
<dbReference type="OrthoDB" id="307256at2759"/>
<dbReference type="OMA" id="NINMQIE"/>
<feature type="coiled-coil region" evidence="1">
    <location>
        <begin position="175"/>
        <end position="202"/>
    </location>
</feature>